<keyword evidence="1" id="KW-0175">Coiled coil</keyword>
<sequence>MELKRLEVQNFRQFYGTQEVSFSLEKSNNVTVIHGDNGSGKTTLLNAFLWLFYNELTLPQPDKIVTERALDEASVNSRVPARVKLEFKDQGRQYTAERTQVFQKQSQTDL</sequence>
<evidence type="ECO:0000313" key="5">
    <source>
        <dbReference type="Proteomes" id="UP000030649"/>
    </source>
</evidence>
<dbReference type="Pfam" id="PF13476">
    <property type="entry name" value="AAA_23"/>
    <property type="match status" value="1"/>
</dbReference>
<dbReference type="InterPro" id="IPR038729">
    <property type="entry name" value="Rad50/SbcC_AAA"/>
</dbReference>
<dbReference type="HOGENOM" id="CLU_2176193_0_0_2"/>
<protein>
    <submittedName>
        <fullName evidence="4">RecF/RecN/SMC N terminal domain protein</fullName>
    </submittedName>
</protein>
<dbReference type="STRING" id="1238424.J07HQW1_00215"/>
<reference evidence="4 5" key="1">
    <citation type="journal article" date="2013" name="PLoS ONE">
        <title>Assembly-driven community genomics of a hypersaline microbial ecosystem.</title>
        <authorList>
            <person name="Podell S."/>
            <person name="Ugalde J.A."/>
            <person name="Narasingarao P."/>
            <person name="Banfield J.F."/>
            <person name="Heidelberg K.B."/>
            <person name="Allen E.E."/>
        </authorList>
    </citation>
    <scope>NUCLEOTIDE SEQUENCE [LARGE SCALE GENOMIC DNA]</scope>
    <source>
        <strain evidence="5">J07HQW1</strain>
    </source>
</reference>
<dbReference type="GO" id="GO:0006302">
    <property type="term" value="P:double-strand break repair"/>
    <property type="evidence" value="ECO:0007669"/>
    <property type="project" value="InterPro"/>
</dbReference>
<feature type="domain" description="Rad50/SbcC-type AAA" evidence="3">
    <location>
        <begin position="5"/>
        <end position="106"/>
    </location>
</feature>
<dbReference type="EMBL" id="KE356560">
    <property type="protein sequence ID" value="ERG90198.1"/>
    <property type="molecule type" value="Genomic_DNA"/>
</dbReference>
<evidence type="ECO:0000313" key="4">
    <source>
        <dbReference type="EMBL" id="ERG90198.1"/>
    </source>
</evidence>
<dbReference type="AlphaFoldDB" id="U1N1I3"/>
<comment type="similarity">
    <text evidence="2">Belongs to the Sph1/Sph2 family.</text>
</comment>
<evidence type="ECO:0000256" key="2">
    <source>
        <dbReference type="ARBA" id="ARBA00049666"/>
    </source>
</evidence>
<evidence type="ECO:0000256" key="1">
    <source>
        <dbReference type="ARBA" id="ARBA00023054"/>
    </source>
</evidence>
<gene>
    <name evidence="4" type="ORF">J07HQW1_00215</name>
</gene>
<dbReference type="PANTHER" id="PTHR32114:SF2">
    <property type="entry name" value="ABC TRANSPORTER ABCH.3"/>
    <property type="match status" value="1"/>
</dbReference>
<dbReference type="Gene3D" id="3.40.50.300">
    <property type="entry name" value="P-loop containing nucleotide triphosphate hydrolases"/>
    <property type="match status" value="1"/>
</dbReference>
<feature type="non-terminal residue" evidence="4">
    <location>
        <position position="110"/>
    </location>
</feature>
<proteinExistence type="inferred from homology"/>
<dbReference type="Proteomes" id="UP000030649">
    <property type="component" value="Unassembled WGS sequence"/>
</dbReference>
<dbReference type="PANTHER" id="PTHR32114">
    <property type="entry name" value="ABC TRANSPORTER ABCH.3"/>
    <property type="match status" value="1"/>
</dbReference>
<dbReference type="SUPFAM" id="SSF52540">
    <property type="entry name" value="P-loop containing nucleoside triphosphate hydrolases"/>
    <property type="match status" value="1"/>
</dbReference>
<name>U1N1I3_9EURY</name>
<dbReference type="InterPro" id="IPR027417">
    <property type="entry name" value="P-loop_NTPase"/>
</dbReference>
<accession>U1N1I3</accession>
<organism evidence="4 5">
    <name type="scientific">Haloquadratum walsbyi J07HQW1</name>
    <dbReference type="NCBI Taxonomy" id="1238424"/>
    <lineage>
        <taxon>Archaea</taxon>
        <taxon>Methanobacteriati</taxon>
        <taxon>Methanobacteriota</taxon>
        <taxon>Stenosarchaea group</taxon>
        <taxon>Halobacteria</taxon>
        <taxon>Halobacteriales</taxon>
        <taxon>Haloferacaceae</taxon>
        <taxon>Haloquadratum</taxon>
    </lineage>
</organism>
<evidence type="ECO:0000259" key="3">
    <source>
        <dbReference type="Pfam" id="PF13476"/>
    </source>
</evidence>
<dbReference type="GO" id="GO:0016887">
    <property type="term" value="F:ATP hydrolysis activity"/>
    <property type="evidence" value="ECO:0007669"/>
    <property type="project" value="InterPro"/>
</dbReference>